<sequence>ECKKFHGEFVGRACGHHGPYVPDVLFWSVILFFSTVTLSSTLKQFKTSRYFPTKVRSVVSDFAVFLTILSMVLIDYAIGIPSPKLQVPNAFKPTRDDRGWFITPLGPNPWWTVIAAVIPALLCTILIFMDQQITAVIINRKEHKLKKGCGYHLDLLMVAVMLGVCSIMGLPWFVAATVLSISHVNSLKLESECSAPGEQPKFLGIREQRVTGLMIFVLMGSSVFLTSILKFIPMPVLYGVFLYMGASSLKGIQVLALVFVRKLMDFFFTKRELSWLDDLMPESKKKKLEDAEKEEEQSMLAMEEEGTVQLPLEGHYRDDPSVINISDEMAKTAVWKTLLISSENAKDKESSFPSKRF</sequence>
<dbReference type="InterPro" id="IPR011531">
    <property type="entry name" value="HCO3_transpt-like_TM_dom"/>
</dbReference>
<gene>
    <name evidence="7" type="ORF">CIB84_004139</name>
</gene>
<feature type="transmembrane region" description="Helical" evidence="5">
    <location>
        <begin position="236"/>
        <end position="260"/>
    </location>
</feature>
<keyword evidence="4 5" id="KW-0472">Membrane</keyword>
<feature type="non-terminal residue" evidence="7">
    <location>
        <position position="1"/>
    </location>
</feature>
<evidence type="ECO:0000256" key="1">
    <source>
        <dbReference type="ARBA" id="ARBA00004141"/>
    </source>
</evidence>
<dbReference type="OrthoDB" id="1735926at2759"/>
<dbReference type="GO" id="GO:0005452">
    <property type="term" value="F:solute:inorganic anion antiporter activity"/>
    <property type="evidence" value="ECO:0007669"/>
    <property type="project" value="InterPro"/>
</dbReference>
<dbReference type="GO" id="GO:0016323">
    <property type="term" value="C:basolateral plasma membrane"/>
    <property type="evidence" value="ECO:0007669"/>
    <property type="project" value="TreeGrafter"/>
</dbReference>
<accession>A0A2P4T6X8</accession>
<name>A0A2P4T6X8_BAMTH</name>
<comment type="caution">
    <text evidence="7">The sequence shown here is derived from an EMBL/GenBank/DDBJ whole genome shotgun (WGS) entry which is preliminary data.</text>
</comment>
<dbReference type="Pfam" id="PF00955">
    <property type="entry name" value="HCO3_cotransp"/>
    <property type="match status" value="1"/>
</dbReference>
<keyword evidence="3 5" id="KW-1133">Transmembrane helix</keyword>
<protein>
    <recommendedName>
        <fullName evidence="6">Bicarbonate transporter-like transmembrane domain-containing protein</fullName>
    </recommendedName>
</protein>
<dbReference type="PANTHER" id="PTHR11453:SF32">
    <property type="entry name" value="SODIUM-DRIVEN CHLORIDE BICARBONATE EXCHANGER"/>
    <property type="match status" value="1"/>
</dbReference>
<dbReference type="GO" id="GO:0008510">
    <property type="term" value="F:sodium:bicarbonate symporter activity"/>
    <property type="evidence" value="ECO:0007669"/>
    <property type="project" value="TreeGrafter"/>
</dbReference>
<feature type="domain" description="Bicarbonate transporter-like transmembrane" evidence="6">
    <location>
        <begin position="1"/>
        <end position="254"/>
    </location>
</feature>
<dbReference type="PANTHER" id="PTHR11453">
    <property type="entry name" value="ANION EXCHANGE PROTEIN"/>
    <property type="match status" value="1"/>
</dbReference>
<evidence type="ECO:0000259" key="6">
    <source>
        <dbReference type="Pfam" id="PF00955"/>
    </source>
</evidence>
<dbReference type="Proteomes" id="UP000237246">
    <property type="component" value="Unassembled WGS sequence"/>
</dbReference>
<evidence type="ECO:0000256" key="4">
    <source>
        <dbReference type="ARBA" id="ARBA00023136"/>
    </source>
</evidence>
<evidence type="ECO:0000256" key="2">
    <source>
        <dbReference type="ARBA" id="ARBA00022692"/>
    </source>
</evidence>
<dbReference type="InterPro" id="IPR003020">
    <property type="entry name" value="HCO3_transpt_euk"/>
</dbReference>
<dbReference type="AlphaFoldDB" id="A0A2P4T6X8"/>
<evidence type="ECO:0000256" key="3">
    <source>
        <dbReference type="ARBA" id="ARBA00022989"/>
    </source>
</evidence>
<dbReference type="EMBL" id="PPHD01006684">
    <property type="protein sequence ID" value="POI32109.1"/>
    <property type="molecule type" value="Genomic_DNA"/>
</dbReference>
<feature type="transmembrane region" description="Helical" evidence="5">
    <location>
        <begin position="210"/>
        <end position="229"/>
    </location>
</feature>
<comment type="subcellular location">
    <subcellularLocation>
        <location evidence="1">Membrane</location>
        <topology evidence="1">Multi-pass membrane protein</topology>
    </subcellularLocation>
</comment>
<evidence type="ECO:0000256" key="5">
    <source>
        <dbReference type="SAM" id="Phobius"/>
    </source>
</evidence>
<feature type="transmembrane region" description="Helical" evidence="5">
    <location>
        <begin position="24"/>
        <end position="42"/>
    </location>
</feature>
<feature type="transmembrane region" description="Helical" evidence="5">
    <location>
        <begin position="150"/>
        <end position="174"/>
    </location>
</feature>
<keyword evidence="2 5" id="KW-0812">Transmembrane</keyword>
<feature type="transmembrane region" description="Helical" evidence="5">
    <location>
        <begin position="110"/>
        <end position="129"/>
    </location>
</feature>
<dbReference type="GO" id="GO:0006820">
    <property type="term" value="P:monoatomic anion transport"/>
    <property type="evidence" value="ECO:0007669"/>
    <property type="project" value="InterPro"/>
</dbReference>
<reference evidence="7 8" key="1">
    <citation type="submission" date="2018-01" db="EMBL/GenBank/DDBJ databases">
        <title>Comparison of the Chinese Bamboo Partridge and Red Junglefowl genome sequences highlights the importance of demography in genome evolution.</title>
        <authorList>
            <person name="Tiley G.P."/>
            <person name="Kimball R.T."/>
            <person name="Braun E.L."/>
            <person name="Burleigh J.G."/>
        </authorList>
    </citation>
    <scope>NUCLEOTIDE SEQUENCE [LARGE SCALE GENOMIC DNA]</scope>
    <source>
        <strain evidence="7">RTK389</strain>
        <tissue evidence="7">Blood</tissue>
    </source>
</reference>
<keyword evidence="8" id="KW-1185">Reference proteome</keyword>
<proteinExistence type="predicted"/>
<feature type="transmembrane region" description="Helical" evidence="5">
    <location>
        <begin position="62"/>
        <end position="80"/>
    </location>
</feature>
<dbReference type="PRINTS" id="PR01231">
    <property type="entry name" value="HCO3TRNSPORT"/>
</dbReference>
<evidence type="ECO:0000313" key="7">
    <source>
        <dbReference type="EMBL" id="POI32109.1"/>
    </source>
</evidence>
<organism evidence="7 8">
    <name type="scientific">Bambusicola thoracicus</name>
    <name type="common">Chinese bamboo-partridge</name>
    <name type="synonym">Perdix thoracica</name>
    <dbReference type="NCBI Taxonomy" id="9083"/>
    <lineage>
        <taxon>Eukaryota</taxon>
        <taxon>Metazoa</taxon>
        <taxon>Chordata</taxon>
        <taxon>Craniata</taxon>
        <taxon>Vertebrata</taxon>
        <taxon>Euteleostomi</taxon>
        <taxon>Archelosauria</taxon>
        <taxon>Archosauria</taxon>
        <taxon>Dinosauria</taxon>
        <taxon>Saurischia</taxon>
        <taxon>Theropoda</taxon>
        <taxon>Coelurosauria</taxon>
        <taxon>Aves</taxon>
        <taxon>Neognathae</taxon>
        <taxon>Galloanserae</taxon>
        <taxon>Galliformes</taxon>
        <taxon>Phasianidae</taxon>
        <taxon>Perdicinae</taxon>
        <taxon>Bambusicola</taxon>
    </lineage>
</organism>
<dbReference type="GO" id="GO:0051453">
    <property type="term" value="P:regulation of intracellular pH"/>
    <property type="evidence" value="ECO:0007669"/>
    <property type="project" value="TreeGrafter"/>
</dbReference>
<evidence type="ECO:0000313" key="8">
    <source>
        <dbReference type="Proteomes" id="UP000237246"/>
    </source>
</evidence>